<proteinExistence type="predicted"/>
<evidence type="ECO:0000313" key="3">
    <source>
        <dbReference type="Proteomes" id="UP001189429"/>
    </source>
</evidence>
<comment type="caution">
    <text evidence="2">The sequence shown here is derived from an EMBL/GenBank/DDBJ whole genome shotgun (WGS) entry which is preliminary data.</text>
</comment>
<keyword evidence="3" id="KW-1185">Reference proteome</keyword>
<name>A0ABN9Q582_9DINO</name>
<accession>A0ABN9Q582</accession>
<protein>
    <submittedName>
        <fullName evidence="2">Uncharacterized protein</fullName>
    </submittedName>
</protein>
<gene>
    <name evidence="2" type="ORF">PCOR1329_LOCUS8905</name>
</gene>
<evidence type="ECO:0000313" key="2">
    <source>
        <dbReference type="EMBL" id="CAK0800875.1"/>
    </source>
</evidence>
<evidence type="ECO:0000256" key="1">
    <source>
        <dbReference type="SAM" id="MobiDB-lite"/>
    </source>
</evidence>
<feature type="region of interest" description="Disordered" evidence="1">
    <location>
        <begin position="94"/>
        <end position="117"/>
    </location>
</feature>
<feature type="compositionally biased region" description="Basic residues" evidence="1">
    <location>
        <begin position="1"/>
        <end position="23"/>
    </location>
</feature>
<reference evidence="2" key="1">
    <citation type="submission" date="2023-10" db="EMBL/GenBank/DDBJ databases">
        <authorList>
            <person name="Chen Y."/>
            <person name="Shah S."/>
            <person name="Dougan E. K."/>
            <person name="Thang M."/>
            <person name="Chan C."/>
        </authorList>
    </citation>
    <scope>NUCLEOTIDE SEQUENCE [LARGE SCALE GENOMIC DNA]</scope>
</reference>
<sequence>MRRRPWCSRCRSSRRSPAQRRGGRAPAPVAAPPASAGPCRSTTSRTASSAPRRAAGPASSRAGAGPPPAARPQEELDVVEGNIRQGLMRLCLGKAAPSRERRQLPIRSHGRHKPQPRRVTLDKVNPVGESGGRKSTVPLWMMGAATEEQVMQVYAVYRELLELNGRHADMRAGCNVVVTDTFRCHQRDQRGVQGSIGLLPSQWEDGLGPGRGVKEVNSHNLRKLYPSREIKVGSTVVVNESFSCEDPASDVPVRFHKGLHGVVQKFNARGHALVSWEGGADDAWIPKTVFPCHWPAACHGNERRLLGGPQRHDTIQIPAEV</sequence>
<organism evidence="2 3">
    <name type="scientific">Prorocentrum cordatum</name>
    <dbReference type="NCBI Taxonomy" id="2364126"/>
    <lineage>
        <taxon>Eukaryota</taxon>
        <taxon>Sar</taxon>
        <taxon>Alveolata</taxon>
        <taxon>Dinophyceae</taxon>
        <taxon>Prorocentrales</taxon>
        <taxon>Prorocentraceae</taxon>
        <taxon>Prorocentrum</taxon>
    </lineage>
</organism>
<dbReference type="Proteomes" id="UP001189429">
    <property type="component" value="Unassembled WGS sequence"/>
</dbReference>
<dbReference type="EMBL" id="CAUYUJ010002455">
    <property type="protein sequence ID" value="CAK0800875.1"/>
    <property type="molecule type" value="Genomic_DNA"/>
</dbReference>
<feature type="region of interest" description="Disordered" evidence="1">
    <location>
        <begin position="1"/>
        <end position="73"/>
    </location>
</feature>
<feature type="compositionally biased region" description="Low complexity" evidence="1">
    <location>
        <begin position="24"/>
        <end position="64"/>
    </location>
</feature>